<evidence type="ECO:0000256" key="1">
    <source>
        <dbReference type="SAM" id="SignalP"/>
    </source>
</evidence>
<organism evidence="2 3">
    <name type="scientific">Fasciola hepatica</name>
    <name type="common">Liver fluke</name>
    <dbReference type="NCBI Taxonomy" id="6192"/>
    <lineage>
        <taxon>Eukaryota</taxon>
        <taxon>Metazoa</taxon>
        <taxon>Spiralia</taxon>
        <taxon>Lophotrochozoa</taxon>
        <taxon>Platyhelminthes</taxon>
        <taxon>Trematoda</taxon>
        <taxon>Digenea</taxon>
        <taxon>Plagiorchiida</taxon>
        <taxon>Echinostomata</taxon>
        <taxon>Echinostomatoidea</taxon>
        <taxon>Fasciolidae</taxon>
        <taxon>Fasciola</taxon>
    </lineage>
</organism>
<dbReference type="EMBL" id="JXXN02001939">
    <property type="protein sequence ID" value="THD23800.1"/>
    <property type="molecule type" value="Genomic_DNA"/>
</dbReference>
<dbReference type="Proteomes" id="UP000230066">
    <property type="component" value="Unassembled WGS sequence"/>
</dbReference>
<feature type="chain" id="PRO_5020031125" evidence="1">
    <location>
        <begin position="40"/>
        <end position="107"/>
    </location>
</feature>
<gene>
    <name evidence="2" type="ORF">D915_005478</name>
</gene>
<sequence length="107" mass="12611">MLLSPFQSHQKMKVARFAITFQLAVMFLLLSFVISLTNAQDQEEDPSLDNLGAKLREIYKVVRNNRMQELSNYFQLHGRPRFGKRRFVVPYAYPSDEDIREPIYRGI</sequence>
<accession>A0A4E0S0P8</accession>
<proteinExistence type="predicted"/>
<reference evidence="2" key="1">
    <citation type="submission" date="2019-03" db="EMBL/GenBank/DDBJ databases">
        <title>Improved annotation for the trematode Fasciola hepatica.</title>
        <authorList>
            <person name="Choi Y.-J."/>
            <person name="Martin J."/>
            <person name="Mitreva M."/>
        </authorList>
    </citation>
    <scope>NUCLEOTIDE SEQUENCE [LARGE SCALE GENOMIC DNA]</scope>
</reference>
<keyword evidence="1" id="KW-0732">Signal</keyword>
<name>A0A4E0S0P8_FASHE</name>
<keyword evidence="3" id="KW-1185">Reference proteome</keyword>
<comment type="caution">
    <text evidence="2">The sequence shown here is derived from an EMBL/GenBank/DDBJ whole genome shotgun (WGS) entry which is preliminary data.</text>
</comment>
<evidence type="ECO:0000313" key="3">
    <source>
        <dbReference type="Proteomes" id="UP000230066"/>
    </source>
</evidence>
<dbReference type="AlphaFoldDB" id="A0A4E0S0P8"/>
<protein>
    <submittedName>
        <fullName evidence="2">Uncharacterized protein</fullName>
    </submittedName>
</protein>
<feature type="signal peptide" evidence="1">
    <location>
        <begin position="1"/>
        <end position="39"/>
    </location>
</feature>
<evidence type="ECO:0000313" key="2">
    <source>
        <dbReference type="EMBL" id="THD23800.1"/>
    </source>
</evidence>